<evidence type="ECO:0000313" key="2">
    <source>
        <dbReference type="EMBL" id="MCI68700.1"/>
    </source>
</evidence>
<organism evidence="2 3">
    <name type="scientific">Trifolium medium</name>
    <dbReference type="NCBI Taxonomy" id="97028"/>
    <lineage>
        <taxon>Eukaryota</taxon>
        <taxon>Viridiplantae</taxon>
        <taxon>Streptophyta</taxon>
        <taxon>Embryophyta</taxon>
        <taxon>Tracheophyta</taxon>
        <taxon>Spermatophyta</taxon>
        <taxon>Magnoliopsida</taxon>
        <taxon>eudicotyledons</taxon>
        <taxon>Gunneridae</taxon>
        <taxon>Pentapetalae</taxon>
        <taxon>rosids</taxon>
        <taxon>fabids</taxon>
        <taxon>Fabales</taxon>
        <taxon>Fabaceae</taxon>
        <taxon>Papilionoideae</taxon>
        <taxon>50 kb inversion clade</taxon>
        <taxon>NPAAA clade</taxon>
        <taxon>Hologalegina</taxon>
        <taxon>IRL clade</taxon>
        <taxon>Trifolieae</taxon>
        <taxon>Trifolium</taxon>
    </lineage>
</organism>
<reference evidence="2 3" key="1">
    <citation type="journal article" date="2018" name="Front. Plant Sci.">
        <title>Red Clover (Trifolium pratense) and Zigzag Clover (T. medium) - A Picture of Genomic Similarities and Differences.</title>
        <authorList>
            <person name="Dluhosova J."/>
            <person name="Istvanek J."/>
            <person name="Nedelnik J."/>
            <person name="Repkova J."/>
        </authorList>
    </citation>
    <scope>NUCLEOTIDE SEQUENCE [LARGE SCALE GENOMIC DNA]</scope>
    <source>
        <strain evidence="3">cv. 10/8</strain>
        <tissue evidence="2">Leaf</tissue>
    </source>
</reference>
<dbReference type="Proteomes" id="UP000265520">
    <property type="component" value="Unassembled WGS sequence"/>
</dbReference>
<proteinExistence type="predicted"/>
<sequence>SGGKGNGKIVPTISTSLEQRSTAKHTSPVVSTPSPSYGTNSGVSLDTVHIPSISSSL</sequence>
<evidence type="ECO:0000256" key="1">
    <source>
        <dbReference type="SAM" id="MobiDB-lite"/>
    </source>
</evidence>
<name>A0A392U8E4_9FABA</name>
<evidence type="ECO:0000313" key="3">
    <source>
        <dbReference type="Proteomes" id="UP000265520"/>
    </source>
</evidence>
<keyword evidence="3" id="KW-1185">Reference proteome</keyword>
<protein>
    <submittedName>
        <fullName evidence="2">Uncharacterized protein</fullName>
    </submittedName>
</protein>
<feature type="region of interest" description="Disordered" evidence="1">
    <location>
        <begin position="1"/>
        <end position="57"/>
    </location>
</feature>
<dbReference type="EMBL" id="LXQA010741218">
    <property type="protein sequence ID" value="MCI68700.1"/>
    <property type="molecule type" value="Genomic_DNA"/>
</dbReference>
<feature type="compositionally biased region" description="Low complexity" evidence="1">
    <location>
        <begin position="26"/>
        <end position="36"/>
    </location>
</feature>
<dbReference type="AlphaFoldDB" id="A0A392U8E4"/>
<accession>A0A392U8E4</accession>
<comment type="caution">
    <text evidence="2">The sequence shown here is derived from an EMBL/GenBank/DDBJ whole genome shotgun (WGS) entry which is preliminary data.</text>
</comment>
<feature type="non-terminal residue" evidence="2">
    <location>
        <position position="1"/>
    </location>
</feature>